<dbReference type="Proteomes" id="UP000676169">
    <property type="component" value="Chromosome"/>
</dbReference>
<evidence type="ECO:0000313" key="2">
    <source>
        <dbReference type="EMBL" id="QUE50173.1"/>
    </source>
</evidence>
<dbReference type="AlphaFoldDB" id="A0A975IYS2"/>
<dbReference type="Gene3D" id="2.30.42.10">
    <property type="match status" value="1"/>
</dbReference>
<gene>
    <name evidence="2" type="ORF">KBB96_15005</name>
</gene>
<dbReference type="RefSeq" id="WP_211630270.1">
    <property type="nucleotide sequence ID" value="NZ_CP073100.1"/>
</dbReference>
<dbReference type="KEGG" id="lamb:KBB96_15005"/>
<dbReference type="SUPFAM" id="SSF50156">
    <property type="entry name" value="PDZ domain-like"/>
    <property type="match status" value="1"/>
</dbReference>
<dbReference type="InterPro" id="IPR001478">
    <property type="entry name" value="PDZ"/>
</dbReference>
<accession>A0A975IYS2</accession>
<name>A0A975IYS2_9BACT</name>
<evidence type="ECO:0000259" key="1">
    <source>
        <dbReference type="PROSITE" id="PS50106"/>
    </source>
</evidence>
<sequence>MRIVSCHRSWLWLLLMVGAGPMVGWAVPPEAGPPADVLKRLAAEDFKERQGGQDALLAWGRRRPKEGMEWLYRHATTETDPEIRRRCLGALREMVMDTYRREGEGYIGIMMQAVAAVVPGDAGNRFGVRITFVVPGGPAAKAGLPVGGLIVGAGDRIWRDADAVQDLQKWIRARKPGSKITLKVLRGNAVADVEVTLDRRPPEVERLLPFGDMPDAGRLQREAEEAYFQDWLEKRKARK</sequence>
<keyword evidence="3" id="KW-1185">Reference proteome</keyword>
<proteinExistence type="predicted"/>
<dbReference type="Pfam" id="PF13180">
    <property type="entry name" value="PDZ_2"/>
    <property type="match status" value="1"/>
</dbReference>
<protein>
    <submittedName>
        <fullName evidence="2">PDZ domain-containing protein</fullName>
    </submittedName>
</protein>
<organism evidence="2 3">
    <name type="scientific">Luteolibacter ambystomatis</name>
    <dbReference type="NCBI Taxonomy" id="2824561"/>
    <lineage>
        <taxon>Bacteria</taxon>
        <taxon>Pseudomonadati</taxon>
        <taxon>Verrucomicrobiota</taxon>
        <taxon>Verrucomicrobiia</taxon>
        <taxon>Verrucomicrobiales</taxon>
        <taxon>Verrucomicrobiaceae</taxon>
        <taxon>Luteolibacter</taxon>
    </lineage>
</organism>
<dbReference type="SMART" id="SM00228">
    <property type="entry name" value="PDZ"/>
    <property type="match status" value="1"/>
</dbReference>
<evidence type="ECO:0000313" key="3">
    <source>
        <dbReference type="Proteomes" id="UP000676169"/>
    </source>
</evidence>
<dbReference type="EMBL" id="CP073100">
    <property type="protein sequence ID" value="QUE50173.1"/>
    <property type="molecule type" value="Genomic_DNA"/>
</dbReference>
<feature type="domain" description="PDZ" evidence="1">
    <location>
        <begin position="96"/>
        <end position="188"/>
    </location>
</feature>
<dbReference type="InterPro" id="IPR036034">
    <property type="entry name" value="PDZ_sf"/>
</dbReference>
<reference evidence="2" key="1">
    <citation type="submission" date="2021-04" db="EMBL/GenBank/DDBJ databases">
        <title>Luteolibacter sp. 32A isolated from the skin of an Anderson's salamander (Ambystoma andersonii).</title>
        <authorList>
            <person name="Spergser J."/>
            <person name="Busse H.-J."/>
        </authorList>
    </citation>
    <scope>NUCLEOTIDE SEQUENCE</scope>
    <source>
        <strain evidence="2">32A</strain>
    </source>
</reference>
<dbReference type="PROSITE" id="PS50106">
    <property type="entry name" value="PDZ"/>
    <property type="match status" value="1"/>
</dbReference>